<feature type="region of interest" description="Disordered" evidence="1">
    <location>
        <begin position="28"/>
        <end position="47"/>
    </location>
</feature>
<proteinExistence type="predicted"/>
<organism evidence="2">
    <name type="scientific">marine sediment metagenome</name>
    <dbReference type="NCBI Taxonomy" id="412755"/>
    <lineage>
        <taxon>unclassified sequences</taxon>
        <taxon>metagenomes</taxon>
        <taxon>ecological metagenomes</taxon>
    </lineage>
</organism>
<evidence type="ECO:0000256" key="1">
    <source>
        <dbReference type="SAM" id="MobiDB-lite"/>
    </source>
</evidence>
<reference evidence="2" key="1">
    <citation type="journal article" date="2014" name="Front. Microbiol.">
        <title>High frequency of phylogenetically diverse reductive dehalogenase-homologous genes in deep subseafloor sedimentary metagenomes.</title>
        <authorList>
            <person name="Kawai M."/>
            <person name="Futagami T."/>
            <person name="Toyoda A."/>
            <person name="Takaki Y."/>
            <person name="Nishi S."/>
            <person name="Hori S."/>
            <person name="Arai W."/>
            <person name="Tsubouchi T."/>
            <person name="Morono Y."/>
            <person name="Uchiyama I."/>
            <person name="Ito T."/>
            <person name="Fujiyama A."/>
            <person name="Inagaki F."/>
            <person name="Takami H."/>
        </authorList>
    </citation>
    <scope>NUCLEOTIDE SEQUENCE</scope>
    <source>
        <strain evidence="2">Expedition CK06-06</strain>
    </source>
</reference>
<feature type="compositionally biased region" description="Polar residues" evidence="1">
    <location>
        <begin position="37"/>
        <end position="47"/>
    </location>
</feature>
<name>X1R9X2_9ZZZZ</name>
<dbReference type="AlphaFoldDB" id="X1R9X2"/>
<sequence length="47" mass="5425">MSIKQELQKIVEKQKQARKTVRDNVAKIAKEAEQSRQEQTGQSSRPD</sequence>
<protein>
    <submittedName>
        <fullName evidence="2">Uncharacterized protein</fullName>
    </submittedName>
</protein>
<comment type="caution">
    <text evidence="2">The sequence shown here is derived from an EMBL/GenBank/DDBJ whole genome shotgun (WGS) entry which is preliminary data.</text>
</comment>
<dbReference type="EMBL" id="BARW01000390">
    <property type="protein sequence ID" value="GAI63826.1"/>
    <property type="molecule type" value="Genomic_DNA"/>
</dbReference>
<accession>X1R9X2</accession>
<evidence type="ECO:0000313" key="2">
    <source>
        <dbReference type="EMBL" id="GAI63826.1"/>
    </source>
</evidence>
<feature type="region of interest" description="Disordered" evidence="1">
    <location>
        <begin position="1"/>
        <end position="22"/>
    </location>
</feature>
<gene>
    <name evidence="2" type="ORF">S12H4_01819</name>
</gene>